<dbReference type="PANTHER" id="PTHR22838:SF0">
    <property type="entry name" value="WD REPEAT-CONTAINING PROTEIN 26"/>
    <property type="match status" value="1"/>
</dbReference>
<dbReference type="InterPro" id="IPR019775">
    <property type="entry name" value="WD40_repeat_CS"/>
</dbReference>
<dbReference type="PROSITE" id="PS50294">
    <property type="entry name" value="WD_REPEATS_REGION"/>
    <property type="match status" value="1"/>
</dbReference>
<dbReference type="SMART" id="SM00320">
    <property type="entry name" value="WD40"/>
    <property type="match status" value="7"/>
</dbReference>
<dbReference type="RefSeq" id="XP_002683043.1">
    <property type="nucleotide sequence ID" value="XM_002682997.1"/>
</dbReference>
<dbReference type="AlphaFoldDB" id="D2UXK1"/>
<keyword evidence="2" id="KW-0677">Repeat</keyword>
<dbReference type="InterPro" id="IPR051350">
    <property type="entry name" value="WD_repeat-ST_regulator"/>
</dbReference>
<accession>D2UXK1</accession>
<organism evidence="5">
    <name type="scientific">Naegleria gruberi</name>
    <name type="common">Amoeba</name>
    <dbReference type="NCBI Taxonomy" id="5762"/>
    <lineage>
        <taxon>Eukaryota</taxon>
        <taxon>Discoba</taxon>
        <taxon>Heterolobosea</taxon>
        <taxon>Tetramitia</taxon>
        <taxon>Eutetramitia</taxon>
        <taxon>Vahlkampfiidae</taxon>
        <taxon>Naegleria</taxon>
    </lineage>
</organism>
<dbReference type="InterPro" id="IPR006594">
    <property type="entry name" value="LisH"/>
</dbReference>
<dbReference type="FunCoup" id="D2UXK1">
    <property type="interactions" value="254"/>
</dbReference>
<dbReference type="GeneID" id="8863763"/>
<feature type="repeat" description="WD" evidence="3">
    <location>
        <begin position="332"/>
        <end position="366"/>
    </location>
</feature>
<gene>
    <name evidence="4" type="ORF">NAEGRDRAFT_56427</name>
</gene>
<dbReference type="Pfam" id="PF00400">
    <property type="entry name" value="WD40"/>
    <property type="match status" value="3"/>
</dbReference>
<dbReference type="KEGG" id="ngr:NAEGRDRAFT_56427"/>
<dbReference type="PROSITE" id="PS50082">
    <property type="entry name" value="WD_REPEATS_2"/>
    <property type="match status" value="2"/>
</dbReference>
<sequence length="573" mass="65077">MTEQCNTTNQNLNITMEDIQLTTTPPSKLQTIDRRKNFVNRNDLVRLIVQALYTLDYKESADLLEKESGIDYLSKDILQLKNCILKGDWNQSLNIIDQTLNNSNCKNINAVKYYILEEKYMEQLCDRNAEKALITLREEITPLVVSIPTQNNYTSTVTNNSTITVHNLQQLASYLVCTNIEDLKNLSKWKSIEGGSRNELLEQIQKLISPSLIIPENKLEQLLLTAVENQKRDSMSDEDIDENDMDESEDGVVLLSKKFSINEETSIRKIPNKILLTLEDHGDEVWICKFSNNGQLLATSSIDHCINIYSVEEVLSIEKTSPKFKLLSSGNVVSLCFSPDDKDLLAATCDGNVHIWNIVSGEQRACLKNFSNIVAAFWNESGNQFITISSEKSSQISVWEKDSVTITKSFKIDTRIQDASLLKDNLIIVATHERQLLCYNLEEKKLVEKMSEDYLITSLCSSKTGRFVLVSFCSEDEDEPALIHLWDLREKKIISTFEGLWSLKYVMRPIFMGRDLVSCGSEDCKIYIWNKSTGELIETLTGHSGVVNSVDYNVKFGLIASASDDTTVKIWRD</sequence>
<evidence type="ECO:0000256" key="3">
    <source>
        <dbReference type="PROSITE-ProRule" id="PRU00221"/>
    </source>
</evidence>
<dbReference type="InterPro" id="IPR015943">
    <property type="entry name" value="WD40/YVTN_repeat-like_dom_sf"/>
</dbReference>
<dbReference type="PANTHER" id="PTHR22838">
    <property type="entry name" value="WD REPEAT PROTEIN 26-RELATED"/>
    <property type="match status" value="1"/>
</dbReference>
<dbReference type="PROSITE" id="PS00678">
    <property type="entry name" value="WD_REPEATS_1"/>
    <property type="match status" value="1"/>
</dbReference>
<dbReference type="OMA" id="GHISGCV"/>
<name>D2UXK1_NAEGR</name>
<feature type="repeat" description="WD" evidence="3">
    <location>
        <begin position="540"/>
        <end position="573"/>
    </location>
</feature>
<dbReference type="EMBL" id="GG738845">
    <property type="protein sequence ID" value="EFC50299.1"/>
    <property type="molecule type" value="Genomic_DNA"/>
</dbReference>
<dbReference type="InParanoid" id="D2UXK1"/>
<dbReference type="PROSITE" id="PS50896">
    <property type="entry name" value="LISH"/>
    <property type="match status" value="1"/>
</dbReference>
<keyword evidence="5" id="KW-1185">Reference proteome</keyword>
<dbReference type="Gene3D" id="2.130.10.10">
    <property type="entry name" value="YVTN repeat-like/Quinoprotein amine dehydrogenase"/>
    <property type="match status" value="2"/>
</dbReference>
<dbReference type="Pfam" id="PF23627">
    <property type="entry name" value="LisH_WDR26"/>
    <property type="match status" value="1"/>
</dbReference>
<reference evidence="4 5" key="1">
    <citation type="journal article" date="2010" name="Cell">
        <title>The genome of Naegleria gruberi illuminates early eukaryotic versatility.</title>
        <authorList>
            <person name="Fritz-Laylin L.K."/>
            <person name="Prochnik S.E."/>
            <person name="Ginger M.L."/>
            <person name="Dacks J.B."/>
            <person name="Carpenter M.L."/>
            <person name="Field M.C."/>
            <person name="Kuo A."/>
            <person name="Paredez A."/>
            <person name="Chapman J."/>
            <person name="Pham J."/>
            <person name="Shu S."/>
            <person name="Neupane R."/>
            <person name="Cipriano M."/>
            <person name="Mancuso J."/>
            <person name="Tu H."/>
            <person name="Salamov A."/>
            <person name="Lindquist E."/>
            <person name="Shapiro H."/>
            <person name="Lucas S."/>
            <person name="Grigoriev I.V."/>
            <person name="Cande W.Z."/>
            <person name="Fulton C."/>
            <person name="Rokhsar D.S."/>
            <person name="Dawson S.C."/>
        </authorList>
    </citation>
    <scope>NUCLEOTIDE SEQUENCE [LARGE SCALE GENOMIC DNA]</scope>
    <source>
        <strain evidence="4 5">NEG-M</strain>
    </source>
</reference>
<dbReference type="InterPro" id="IPR001680">
    <property type="entry name" value="WD40_rpt"/>
</dbReference>
<dbReference type="SUPFAM" id="SSF50978">
    <property type="entry name" value="WD40 repeat-like"/>
    <property type="match status" value="1"/>
</dbReference>
<keyword evidence="1 3" id="KW-0853">WD repeat</keyword>
<evidence type="ECO:0000313" key="4">
    <source>
        <dbReference type="EMBL" id="EFC50299.1"/>
    </source>
</evidence>
<dbReference type="Proteomes" id="UP000006671">
    <property type="component" value="Unassembled WGS sequence"/>
</dbReference>
<evidence type="ECO:0000256" key="1">
    <source>
        <dbReference type="ARBA" id="ARBA00022574"/>
    </source>
</evidence>
<dbReference type="STRING" id="5762.D2UXK1"/>
<protein>
    <submittedName>
        <fullName evidence="4">WD40 repeat domain-containing protein</fullName>
    </submittedName>
</protein>
<dbReference type="eggNOG" id="KOG0293">
    <property type="taxonomic scope" value="Eukaryota"/>
</dbReference>
<dbReference type="InterPro" id="IPR036322">
    <property type="entry name" value="WD40_repeat_dom_sf"/>
</dbReference>
<dbReference type="OrthoDB" id="972532at2759"/>
<dbReference type="VEuPathDB" id="AmoebaDB:NAEGRDRAFT_56427"/>
<dbReference type="SMART" id="SM00667">
    <property type="entry name" value="LisH"/>
    <property type="match status" value="1"/>
</dbReference>
<proteinExistence type="predicted"/>
<evidence type="ECO:0000256" key="2">
    <source>
        <dbReference type="ARBA" id="ARBA00022737"/>
    </source>
</evidence>
<evidence type="ECO:0000313" key="5">
    <source>
        <dbReference type="Proteomes" id="UP000006671"/>
    </source>
</evidence>